<protein>
    <submittedName>
        <fullName evidence="2">Riboflavin transporter</fullName>
    </submittedName>
</protein>
<dbReference type="Proteomes" id="UP000095286">
    <property type="component" value="Unplaced"/>
</dbReference>
<dbReference type="WBParaSite" id="RSKR_0000613400.1">
    <property type="protein sequence ID" value="RSKR_0000613400.1"/>
    <property type="gene ID" value="RSKR_0000613400"/>
</dbReference>
<accession>A0AC35TZP0</accession>
<sequence>MLGTIWDSCTKLTMSSFITYTCVLFFGLGAWLSINSVYTQLPLLVDVLPEQWGFATLMVCVLQAVCLLSIIYAYFASKSKHLKQGNIPATIVLCAMNIGALLLSAFVYKQTVVIGGTEHSLYFLISIAIMSLPCTMSDVIFLPFISRFKSNNLVITFFLGMGLSALIPALGTFIQGTEGVSNVTLPVVFANGTSGFEEYQLKTHPLFDVKQFLVGISIIASIPLFAFLVLIRQLKTDKRLQDDTVAWPHPGINTKYIDDSLSRPRWFAYLILVACVGGIQNSIIPSIIPYATNHLGPDAYHLANTLYIIVNPLFCFFPFLLRIRKFRYHGAIFSVTILCVATIFMYACIPEIAKTDAWYINPIIYLAISTLSGFLSWQRAAIGETLRRANEKSGLFFCGTFIQIGSCTGAAIMILLTNVFKVFD</sequence>
<name>A0AC35TZP0_9BILA</name>
<organism evidence="1 2">
    <name type="scientific">Rhabditophanes sp. KR3021</name>
    <dbReference type="NCBI Taxonomy" id="114890"/>
    <lineage>
        <taxon>Eukaryota</taxon>
        <taxon>Metazoa</taxon>
        <taxon>Ecdysozoa</taxon>
        <taxon>Nematoda</taxon>
        <taxon>Chromadorea</taxon>
        <taxon>Rhabditida</taxon>
        <taxon>Tylenchina</taxon>
        <taxon>Panagrolaimomorpha</taxon>
        <taxon>Strongyloidoidea</taxon>
        <taxon>Alloionematidae</taxon>
        <taxon>Rhabditophanes</taxon>
    </lineage>
</organism>
<proteinExistence type="predicted"/>
<evidence type="ECO:0000313" key="2">
    <source>
        <dbReference type="WBParaSite" id="RSKR_0000613400.1"/>
    </source>
</evidence>
<reference evidence="2" key="1">
    <citation type="submission" date="2016-11" db="UniProtKB">
        <authorList>
            <consortium name="WormBaseParasite"/>
        </authorList>
    </citation>
    <scope>IDENTIFICATION</scope>
    <source>
        <strain evidence="2">KR3021</strain>
    </source>
</reference>
<evidence type="ECO:0000313" key="1">
    <source>
        <dbReference type="Proteomes" id="UP000095286"/>
    </source>
</evidence>